<dbReference type="SMART" id="SM00854">
    <property type="entry name" value="PGA_cap"/>
    <property type="match status" value="1"/>
</dbReference>
<dbReference type="InterPro" id="IPR008334">
    <property type="entry name" value="5'-Nucleotdase_C"/>
</dbReference>
<proteinExistence type="inferred from homology"/>
<keyword evidence="2" id="KW-0547">Nucleotide-binding</keyword>
<dbReference type="GO" id="GO:0009166">
    <property type="term" value="P:nucleotide catabolic process"/>
    <property type="evidence" value="ECO:0007669"/>
    <property type="project" value="InterPro"/>
</dbReference>
<dbReference type="CDD" id="cd00845">
    <property type="entry name" value="MPP_UshA_N_like"/>
    <property type="match status" value="1"/>
</dbReference>
<dbReference type="Proteomes" id="UP000190105">
    <property type="component" value="Unassembled WGS sequence"/>
</dbReference>
<dbReference type="PANTHER" id="PTHR11575:SF24">
    <property type="entry name" value="5'-NUCLEOTIDASE"/>
    <property type="match status" value="1"/>
</dbReference>
<keyword evidence="3" id="KW-1133">Transmembrane helix</keyword>
<organism evidence="5 6">
    <name type="scientific">Caloramator quimbayensis</name>
    <dbReference type="NCBI Taxonomy" id="1147123"/>
    <lineage>
        <taxon>Bacteria</taxon>
        <taxon>Bacillati</taxon>
        <taxon>Bacillota</taxon>
        <taxon>Clostridia</taxon>
        <taxon>Eubacteriales</taxon>
        <taxon>Clostridiaceae</taxon>
        <taxon>Caloramator</taxon>
    </lineage>
</organism>
<dbReference type="AlphaFoldDB" id="A0A1T4X6S8"/>
<reference evidence="6" key="1">
    <citation type="submission" date="2017-02" db="EMBL/GenBank/DDBJ databases">
        <authorList>
            <person name="Varghese N."/>
            <person name="Submissions S."/>
        </authorList>
    </citation>
    <scope>NUCLEOTIDE SEQUENCE [LARGE SCALE GENOMIC DNA]</scope>
    <source>
        <strain evidence="6">USBA 833</strain>
    </source>
</reference>
<dbReference type="InterPro" id="IPR006179">
    <property type="entry name" value="5_nucleotidase/apyrase"/>
</dbReference>
<accession>A0A1T4X6S8</accession>
<feature type="domain" description="Capsule synthesis protein CapA" evidence="4">
    <location>
        <begin position="57"/>
        <end position="295"/>
    </location>
</feature>
<evidence type="ECO:0000256" key="3">
    <source>
        <dbReference type="SAM" id="Phobius"/>
    </source>
</evidence>
<dbReference type="STRING" id="1147123.SAMN05443428_10634"/>
<dbReference type="Gene3D" id="3.60.21.10">
    <property type="match status" value="1"/>
</dbReference>
<dbReference type="Gene3D" id="3.90.780.10">
    <property type="entry name" value="5'-Nucleotidase, C-terminal domain"/>
    <property type="match status" value="1"/>
</dbReference>
<dbReference type="Pfam" id="PF00149">
    <property type="entry name" value="Metallophos"/>
    <property type="match status" value="1"/>
</dbReference>
<dbReference type="InterPro" id="IPR004843">
    <property type="entry name" value="Calcineurin-like_PHP"/>
</dbReference>
<dbReference type="InterPro" id="IPR019079">
    <property type="entry name" value="Capsule_synth_CapA"/>
</dbReference>
<feature type="transmembrane region" description="Helical" evidence="3">
    <location>
        <begin position="615"/>
        <end position="638"/>
    </location>
</feature>
<dbReference type="RefSeq" id="WP_078696029.1">
    <property type="nucleotide sequence ID" value="NZ_FUYH01000006.1"/>
</dbReference>
<keyword evidence="6" id="KW-1185">Reference proteome</keyword>
<dbReference type="GO" id="GO:0000166">
    <property type="term" value="F:nucleotide binding"/>
    <property type="evidence" value="ECO:0007669"/>
    <property type="project" value="UniProtKB-KW"/>
</dbReference>
<dbReference type="Pfam" id="PF02872">
    <property type="entry name" value="5_nucleotid_C"/>
    <property type="match status" value="1"/>
</dbReference>
<evidence type="ECO:0000313" key="5">
    <source>
        <dbReference type="EMBL" id="SKA84571.1"/>
    </source>
</evidence>
<comment type="similarity">
    <text evidence="2">Belongs to the 5'-nucleotidase family.</text>
</comment>
<dbReference type="EMBL" id="FUYH01000006">
    <property type="protein sequence ID" value="SKA84571.1"/>
    <property type="molecule type" value="Genomic_DNA"/>
</dbReference>
<dbReference type="PRINTS" id="PR01607">
    <property type="entry name" value="APYRASEFAMLY"/>
</dbReference>
<dbReference type="OrthoDB" id="9800780at2"/>
<keyword evidence="1" id="KW-0732">Signal</keyword>
<name>A0A1T4X6S8_9CLOT</name>
<keyword evidence="3" id="KW-0812">Transmembrane</keyword>
<keyword evidence="2" id="KW-0378">Hydrolase</keyword>
<evidence type="ECO:0000313" key="6">
    <source>
        <dbReference type="Proteomes" id="UP000190105"/>
    </source>
</evidence>
<dbReference type="SUPFAM" id="SSF56300">
    <property type="entry name" value="Metallo-dependent phosphatases"/>
    <property type="match status" value="1"/>
</dbReference>
<dbReference type="PANTHER" id="PTHR11575">
    <property type="entry name" value="5'-NUCLEOTIDASE-RELATED"/>
    <property type="match status" value="1"/>
</dbReference>
<dbReference type="GO" id="GO:0016787">
    <property type="term" value="F:hydrolase activity"/>
    <property type="evidence" value="ECO:0007669"/>
    <property type="project" value="UniProtKB-KW"/>
</dbReference>
<evidence type="ECO:0000259" key="4">
    <source>
        <dbReference type="SMART" id="SM00854"/>
    </source>
</evidence>
<protein>
    <submittedName>
        <fullName evidence="5">2',3'-cyclic-nucleotide 2'-phosphodiesterase/5'-or 3'-nucleotidase, 5'-nucleotidase family</fullName>
    </submittedName>
</protein>
<evidence type="ECO:0000256" key="1">
    <source>
        <dbReference type="ARBA" id="ARBA00022729"/>
    </source>
</evidence>
<keyword evidence="3" id="KW-0472">Membrane</keyword>
<sequence length="651" mass="72174">MKRNLRLCSIFFVIVLLFSFISFNVKSAPNEKDITILFTHDMHDHLMPFNIVQNGNIKSVGGYARLQSAINEERKNDSDSLLVDAGDFSMGTLFQTIFGSDAPQLKILGEMGYDVATFGNHEFDFRAEGLADSLNAAKESGNRLPQIVSSNIVFPKDKNGNMSESLTALKKAMEEYGVKEYTILEKKGVKIGIFGLIGKDSASCAPMAGVEFDDTVERAKNVVKILKEKEKADIILCLSHSGLSDKKSESEDEILAKKVPDIDLIISGHSHTKLEKPIIVGKTIIASCGEYCENLGVIRISKEGNKWILRDYKLRQIDETLSEDKHISKVINEYKDIVQKKYLDNFNMKFDEVLASSSFDFIPTSDIGKKHSEEPLGNLISDAYIYAVKKAEGSDYEPVTAALVPSGTIRNSFVKGDITVSDAFNTCSLGIGPDKISGYPLISVYLTGKELKTACEVDASITPLMPSAQLYMSGISYTFNPKRFIFNKVTDAVIIKPDGTLDKIDDNKLYRVVANLYSGQMLSVVGEKSKGILSIIPKTKKGNAVTDFEAQIIYDKSNGKANELKEWLAVAEYLKSFDKINGISQIPQYYSKPQGRKIIDNNSSIMALISKPNNITLTVFGLLLIILVLIIFSATFIIKRKKKNKHKVMLN</sequence>
<dbReference type="InterPro" id="IPR029052">
    <property type="entry name" value="Metallo-depent_PP-like"/>
</dbReference>
<gene>
    <name evidence="5" type="ORF">SAMN05443428_10634</name>
</gene>
<dbReference type="SUPFAM" id="SSF55816">
    <property type="entry name" value="5'-nucleotidase (syn. UDP-sugar hydrolase), C-terminal domain"/>
    <property type="match status" value="1"/>
</dbReference>
<evidence type="ECO:0000256" key="2">
    <source>
        <dbReference type="RuleBase" id="RU362119"/>
    </source>
</evidence>
<dbReference type="InterPro" id="IPR036907">
    <property type="entry name" value="5'-Nucleotdase_C_sf"/>
</dbReference>